<evidence type="ECO:0008006" key="6">
    <source>
        <dbReference type="Google" id="ProtNLM"/>
    </source>
</evidence>
<dbReference type="InterPro" id="IPR001343">
    <property type="entry name" value="Hemolysn_Ca-bd"/>
</dbReference>
<accession>A0A9Q3M7D2</accession>
<keyword evidence="2" id="KW-0964">Secreted</keyword>
<dbReference type="RefSeq" id="WP_221105218.1">
    <property type="nucleotide sequence ID" value="NZ_JABDYC010000001.1"/>
</dbReference>
<dbReference type="PANTHER" id="PTHR38340">
    <property type="entry name" value="S-LAYER PROTEIN"/>
    <property type="match status" value="1"/>
</dbReference>
<name>A0A9Q3M7D2_9HYPH</name>
<evidence type="ECO:0000256" key="3">
    <source>
        <dbReference type="SAM" id="MobiDB-lite"/>
    </source>
</evidence>
<dbReference type="SUPFAM" id="SSF51120">
    <property type="entry name" value="beta-Roll"/>
    <property type="match status" value="1"/>
</dbReference>
<evidence type="ECO:0000256" key="1">
    <source>
        <dbReference type="ARBA" id="ARBA00004613"/>
    </source>
</evidence>
<dbReference type="AlphaFoldDB" id="A0A9Q3M7D2"/>
<dbReference type="Gene3D" id="2.150.10.10">
    <property type="entry name" value="Serralysin-like metalloprotease, C-terminal"/>
    <property type="match status" value="1"/>
</dbReference>
<protein>
    <recommendedName>
        <fullName evidence="6">Calcium-binding protein</fullName>
    </recommendedName>
</protein>
<dbReference type="EMBL" id="JABDYC010000001">
    <property type="protein sequence ID" value="MBX5021899.1"/>
    <property type="molecule type" value="Genomic_DNA"/>
</dbReference>
<feature type="region of interest" description="Disordered" evidence="3">
    <location>
        <begin position="72"/>
        <end position="92"/>
    </location>
</feature>
<evidence type="ECO:0000313" key="5">
    <source>
        <dbReference type="Proteomes" id="UP000749740"/>
    </source>
</evidence>
<evidence type="ECO:0000256" key="2">
    <source>
        <dbReference type="ARBA" id="ARBA00022525"/>
    </source>
</evidence>
<dbReference type="InterPro" id="IPR018511">
    <property type="entry name" value="Hemolysin-typ_Ca-bd_CS"/>
</dbReference>
<dbReference type="GO" id="GO:0005576">
    <property type="term" value="C:extracellular region"/>
    <property type="evidence" value="ECO:0007669"/>
    <property type="project" value="UniProtKB-SubCell"/>
</dbReference>
<evidence type="ECO:0000313" key="4">
    <source>
        <dbReference type="EMBL" id="MBX5021899.1"/>
    </source>
</evidence>
<comment type="subcellular location">
    <subcellularLocation>
        <location evidence="1">Secreted</location>
    </subcellularLocation>
</comment>
<dbReference type="GO" id="GO:0005509">
    <property type="term" value="F:calcium ion binding"/>
    <property type="evidence" value="ECO:0007669"/>
    <property type="project" value="InterPro"/>
</dbReference>
<dbReference type="PANTHER" id="PTHR38340:SF1">
    <property type="entry name" value="S-LAYER PROTEIN"/>
    <property type="match status" value="1"/>
</dbReference>
<dbReference type="PRINTS" id="PR00313">
    <property type="entry name" value="CABNDNGRPT"/>
</dbReference>
<organism evidence="4 5">
    <name type="scientific">Rhizobium lentis</name>
    <dbReference type="NCBI Taxonomy" id="1138194"/>
    <lineage>
        <taxon>Bacteria</taxon>
        <taxon>Pseudomonadati</taxon>
        <taxon>Pseudomonadota</taxon>
        <taxon>Alphaproteobacteria</taxon>
        <taxon>Hyphomicrobiales</taxon>
        <taxon>Rhizobiaceae</taxon>
        <taxon>Rhizobium/Agrobacterium group</taxon>
        <taxon>Rhizobium</taxon>
    </lineage>
</organism>
<dbReference type="InterPro" id="IPR011049">
    <property type="entry name" value="Serralysin-like_metalloprot_C"/>
</dbReference>
<sequence>MALNILDTNGATITKTGAEFEAYDVIRNSEANPSAPVSLTISDSSLVDLADELGSVSANVIGTSGDNTISTGAGNDTISGGDGADTLSGGNGDDTIYGDAGNDRLIGGDGNDRITDGGFDFVWGPDGPQPEIIDIDAGEGNDLVTIERFALTKSGTIDGGAGIDTLRASALRDLTIKNVEVLELADFQVSGSSAQFESFDKIARSTDPFFNFDPSLTVTDSAHLDLSDELGVSTLLSAASPASTSKQATAMTN</sequence>
<dbReference type="Proteomes" id="UP000749740">
    <property type="component" value="Unassembled WGS sequence"/>
</dbReference>
<dbReference type="InterPro" id="IPR050557">
    <property type="entry name" value="RTX_toxin/Mannuronan_C5-epim"/>
</dbReference>
<proteinExistence type="predicted"/>
<dbReference type="PROSITE" id="PS00330">
    <property type="entry name" value="HEMOLYSIN_CALCIUM"/>
    <property type="match status" value="2"/>
</dbReference>
<reference evidence="4" key="1">
    <citation type="submission" date="2020-04" db="EMBL/GenBank/DDBJ databases">
        <title>Global-level population genomics: horizontal gene transfer, symbiosis and evolution in Rhizobia.</title>
        <authorList>
            <person name="Gai Y."/>
        </authorList>
    </citation>
    <scope>NUCLEOTIDE SEQUENCE</scope>
    <source>
        <strain evidence="4">BLR57</strain>
    </source>
</reference>
<comment type="caution">
    <text evidence="4">The sequence shown here is derived from an EMBL/GenBank/DDBJ whole genome shotgun (WGS) entry which is preliminary data.</text>
</comment>
<gene>
    <name evidence="4" type="ORF">HJB63_04780</name>
</gene>
<dbReference type="Pfam" id="PF00353">
    <property type="entry name" value="HemolysinCabind"/>
    <property type="match status" value="2"/>
</dbReference>